<feature type="region of interest" description="Disordered" evidence="8">
    <location>
        <begin position="350"/>
        <end position="394"/>
    </location>
</feature>
<protein>
    <recommendedName>
        <fullName evidence="9">Cation efflux protein transmembrane domain-containing protein</fullName>
    </recommendedName>
</protein>
<dbReference type="GO" id="GO:0005739">
    <property type="term" value="C:mitochondrion"/>
    <property type="evidence" value="ECO:0007669"/>
    <property type="project" value="UniProtKB-ARBA"/>
</dbReference>
<dbReference type="OrthoDB" id="435980at2759"/>
<keyword evidence="6" id="KW-0406">Ion transport</keyword>
<dbReference type="NCBIfam" id="TIGR01297">
    <property type="entry name" value="CDF"/>
    <property type="match status" value="1"/>
</dbReference>
<dbReference type="InterPro" id="IPR036837">
    <property type="entry name" value="Cation_efflux_CTD_sf"/>
</dbReference>
<evidence type="ECO:0000256" key="6">
    <source>
        <dbReference type="ARBA" id="ARBA00023065"/>
    </source>
</evidence>
<dbReference type="InterPro" id="IPR027469">
    <property type="entry name" value="Cation_efflux_TMD_sf"/>
</dbReference>
<evidence type="ECO:0000256" key="8">
    <source>
        <dbReference type="SAM" id="MobiDB-lite"/>
    </source>
</evidence>
<keyword evidence="11" id="KW-1185">Reference proteome</keyword>
<dbReference type="GO" id="GO:0008324">
    <property type="term" value="F:monoatomic cation transmembrane transporter activity"/>
    <property type="evidence" value="ECO:0007669"/>
    <property type="project" value="InterPro"/>
</dbReference>
<gene>
    <name evidence="10" type="ORF">K402DRAFT_388601</name>
</gene>
<dbReference type="SUPFAM" id="SSF160240">
    <property type="entry name" value="Cation efflux protein cytoplasmic domain-like"/>
    <property type="match status" value="1"/>
</dbReference>
<dbReference type="FunFam" id="1.20.1510.10:FF:000013">
    <property type="entry name" value="Cation efflux family protein"/>
    <property type="match status" value="1"/>
</dbReference>
<dbReference type="SUPFAM" id="SSF161111">
    <property type="entry name" value="Cation efflux protein transmembrane domain-like"/>
    <property type="match status" value="1"/>
</dbReference>
<name>A0A6G1HG74_9PEZI</name>
<evidence type="ECO:0000259" key="9">
    <source>
        <dbReference type="Pfam" id="PF01545"/>
    </source>
</evidence>
<evidence type="ECO:0000256" key="5">
    <source>
        <dbReference type="ARBA" id="ARBA00022989"/>
    </source>
</evidence>
<reference evidence="10" key="1">
    <citation type="journal article" date="2020" name="Stud. Mycol.">
        <title>101 Dothideomycetes genomes: a test case for predicting lifestyles and emergence of pathogens.</title>
        <authorList>
            <person name="Haridas S."/>
            <person name="Albert R."/>
            <person name="Binder M."/>
            <person name="Bloem J."/>
            <person name="Labutti K."/>
            <person name="Salamov A."/>
            <person name="Andreopoulos B."/>
            <person name="Baker S."/>
            <person name="Barry K."/>
            <person name="Bills G."/>
            <person name="Bluhm B."/>
            <person name="Cannon C."/>
            <person name="Castanera R."/>
            <person name="Culley D."/>
            <person name="Daum C."/>
            <person name="Ezra D."/>
            <person name="Gonzalez J."/>
            <person name="Henrissat B."/>
            <person name="Kuo A."/>
            <person name="Liang C."/>
            <person name="Lipzen A."/>
            <person name="Lutzoni F."/>
            <person name="Magnuson J."/>
            <person name="Mondo S."/>
            <person name="Nolan M."/>
            <person name="Ohm R."/>
            <person name="Pangilinan J."/>
            <person name="Park H.-J."/>
            <person name="Ramirez L."/>
            <person name="Alfaro M."/>
            <person name="Sun H."/>
            <person name="Tritt A."/>
            <person name="Yoshinaga Y."/>
            <person name="Zwiers L.-H."/>
            <person name="Turgeon B."/>
            <person name="Goodwin S."/>
            <person name="Spatafora J."/>
            <person name="Crous P."/>
            <person name="Grigoriev I."/>
        </authorList>
    </citation>
    <scope>NUCLEOTIDE SEQUENCE</scope>
    <source>
        <strain evidence="10">CBS 113979</strain>
    </source>
</reference>
<dbReference type="Proteomes" id="UP000800041">
    <property type="component" value="Unassembled WGS sequence"/>
</dbReference>
<dbReference type="Pfam" id="PF01545">
    <property type="entry name" value="Cation_efflux"/>
    <property type="match status" value="1"/>
</dbReference>
<feature type="domain" description="Cation efflux protein transmembrane" evidence="9">
    <location>
        <begin position="40"/>
        <end position="253"/>
    </location>
</feature>
<evidence type="ECO:0000256" key="3">
    <source>
        <dbReference type="ARBA" id="ARBA00022448"/>
    </source>
</evidence>
<sequence>MGSKAQVRGHAGHGHSHGHGDNAFLTSTDKNDAAVRITRIGLYVNLGMAVVKGIGGYVFHSQALSADAIHSLTDMVSDFMTLATVALALKPPTAQFPSGYGKVESLGSLGVSSILLVGGVLMGWSAALELAHIYLPAVADALEWIGLAGHSHGHDHQIPNIQAAWLAGGSIFVKEWLYRATMKIAKERKSSVLESNAVHHRVDSLTSIAALVSIACSNIFPAFQGLDSLGGLLITWLVVRTGWDNTKTALYELADAGMDDEVKEKINKAASRALEGMGMPPNVKVHSVQGIKAGQNYMVDVEISVPGHWTVDQTGNIEDAVRINIGEKVRGARRVKVRFVGEDQEKDYMSEFISPSVSARSSPEPEDEHDHDHHHHDGHSSGHSHTNGNANKRG</sequence>
<feature type="region of interest" description="Disordered" evidence="8">
    <location>
        <begin position="1"/>
        <end position="23"/>
    </location>
</feature>
<proteinExistence type="inferred from homology"/>
<evidence type="ECO:0000256" key="4">
    <source>
        <dbReference type="ARBA" id="ARBA00022692"/>
    </source>
</evidence>
<keyword evidence="4" id="KW-0812">Transmembrane</keyword>
<dbReference type="FunFam" id="3.30.70.1350:FF:000010">
    <property type="entry name" value="Cation efflux family protein, putative"/>
    <property type="match status" value="1"/>
</dbReference>
<keyword evidence="5" id="KW-1133">Transmembrane helix</keyword>
<dbReference type="GO" id="GO:0016020">
    <property type="term" value="C:membrane"/>
    <property type="evidence" value="ECO:0007669"/>
    <property type="project" value="UniProtKB-SubCell"/>
</dbReference>
<dbReference type="Gene3D" id="3.30.70.1350">
    <property type="entry name" value="Cation efflux protein, cytoplasmic domain"/>
    <property type="match status" value="1"/>
</dbReference>
<keyword evidence="7" id="KW-0472">Membrane</keyword>
<dbReference type="Gene3D" id="1.20.1510.10">
    <property type="entry name" value="Cation efflux protein transmembrane domain"/>
    <property type="match status" value="1"/>
</dbReference>
<evidence type="ECO:0000256" key="7">
    <source>
        <dbReference type="ARBA" id="ARBA00023136"/>
    </source>
</evidence>
<organism evidence="10 11">
    <name type="scientific">Aulographum hederae CBS 113979</name>
    <dbReference type="NCBI Taxonomy" id="1176131"/>
    <lineage>
        <taxon>Eukaryota</taxon>
        <taxon>Fungi</taxon>
        <taxon>Dikarya</taxon>
        <taxon>Ascomycota</taxon>
        <taxon>Pezizomycotina</taxon>
        <taxon>Dothideomycetes</taxon>
        <taxon>Pleosporomycetidae</taxon>
        <taxon>Aulographales</taxon>
        <taxon>Aulographaceae</taxon>
    </lineage>
</organism>
<dbReference type="PANTHER" id="PTHR43840:SF15">
    <property type="entry name" value="MITOCHONDRIAL METAL TRANSPORTER 1-RELATED"/>
    <property type="match status" value="1"/>
</dbReference>
<comment type="subcellular location">
    <subcellularLocation>
        <location evidence="1">Membrane</location>
        <topology evidence="1">Multi-pass membrane protein</topology>
    </subcellularLocation>
</comment>
<evidence type="ECO:0000313" key="11">
    <source>
        <dbReference type="Proteomes" id="UP000800041"/>
    </source>
</evidence>
<dbReference type="InterPro" id="IPR058533">
    <property type="entry name" value="Cation_efflux_TM"/>
</dbReference>
<dbReference type="GO" id="GO:0030003">
    <property type="term" value="P:intracellular monoatomic cation homeostasis"/>
    <property type="evidence" value="ECO:0007669"/>
    <property type="project" value="UniProtKB-ARBA"/>
</dbReference>
<keyword evidence="3" id="KW-0813">Transport</keyword>
<dbReference type="InterPro" id="IPR002524">
    <property type="entry name" value="Cation_efflux"/>
</dbReference>
<dbReference type="EMBL" id="ML977138">
    <property type="protein sequence ID" value="KAF1992029.1"/>
    <property type="molecule type" value="Genomic_DNA"/>
</dbReference>
<accession>A0A6G1HG74</accession>
<evidence type="ECO:0000256" key="1">
    <source>
        <dbReference type="ARBA" id="ARBA00004141"/>
    </source>
</evidence>
<dbReference type="GO" id="GO:0098771">
    <property type="term" value="P:inorganic ion homeostasis"/>
    <property type="evidence" value="ECO:0007669"/>
    <property type="project" value="UniProtKB-ARBA"/>
</dbReference>
<dbReference type="InterPro" id="IPR050291">
    <property type="entry name" value="CDF_Transporter"/>
</dbReference>
<comment type="similarity">
    <text evidence="2">Belongs to the cation diffusion facilitator (CDF) transporter (TC 2.A.4) family. SLC30A subfamily.</text>
</comment>
<evidence type="ECO:0000256" key="2">
    <source>
        <dbReference type="ARBA" id="ARBA00008873"/>
    </source>
</evidence>
<dbReference type="AlphaFoldDB" id="A0A6G1HG74"/>
<dbReference type="PANTHER" id="PTHR43840">
    <property type="entry name" value="MITOCHONDRIAL METAL TRANSPORTER 1-RELATED"/>
    <property type="match status" value="1"/>
</dbReference>
<evidence type="ECO:0000313" key="10">
    <source>
        <dbReference type="EMBL" id="KAF1992029.1"/>
    </source>
</evidence>